<dbReference type="PANTHER" id="PTHR32248">
    <property type="entry name" value="RNA POLYMERASE SIGMA-54 FACTOR"/>
    <property type="match status" value="1"/>
</dbReference>
<evidence type="ECO:0000256" key="4">
    <source>
        <dbReference type="ARBA" id="ARBA00022695"/>
    </source>
</evidence>
<dbReference type="GO" id="GO:0016987">
    <property type="term" value="F:sigma factor activity"/>
    <property type="evidence" value="ECO:0007669"/>
    <property type="project" value="UniProtKB-KW"/>
</dbReference>
<comment type="function">
    <text evidence="9">Sigma factors are initiation factors that promote the attachment of RNA polymerase to specific initiation sites and are then released.</text>
</comment>
<evidence type="ECO:0000256" key="5">
    <source>
        <dbReference type="ARBA" id="ARBA00023015"/>
    </source>
</evidence>
<name>A0A6A7Y3I8_9HYPH</name>
<evidence type="ECO:0000256" key="1">
    <source>
        <dbReference type="ARBA" id="ARBA00008798"/>
    </source>
</evidence>
<dbReference type="Gene3D" id="1.10.10.1330">
    <property type="entry name" value="RNA polymerase sigma-54 factor, core-binding domain"/>
    <property type="match status" value="1"/>
</dbReference>
<dbReference type="PANTHER" id="PTHR32248:SF4">
    <property type="entry name" value="RNA POLYMERASE SIGMA-54 FACTOR"/>
    <property type="match status" value="1"/>
</dbReference>
<feature type="compositionally biased region" description="Basic and acidic residues" evidence="10">
    <location>
        <begin position="84"/>
        <end position="103"/>
    </location>
</feature>
<dbReference type="InterPro" id="IPR007046">
    <property type="entry name" value="RNA_pol_sigma_54_core-bd"/>
</dbReference>
<evidence type="ECO:0000256" key="6">
    <source>
        <dbReference type="ARBA" id="ARBA00023082"/>
    </source>
</evidence>
<dbReference type="InterPro" id="IPR000394">
    <property type="entry name" value="RNA_pol_sigma_54"/>
</dbReference>
<evidence type="ECO:0000259" key="12">
    <source>
        <dbReference type="Pfam" id="PF04963"/>
    </source>
</evidence>
<evidence type="ECO:0000256" key="7">
    <source>
        <dbReference type="ARBA" id="ARBA00023125"/>
    </source>
</evidence>
<dbReference type="Pfam" id="PF04963">
    <property type="entry name" value="Sigma54_CBD"/>
    <property type="match status" value="1"/>
</dbReference>
<evidence type="ECO:0000256" key="2">
    <source>
        <dbReference type="ARBA" id="ARBA00022478"/>
    </source>
</evidence>
<dbReference type="NCBIfam" id="TIGR02395">
    <property type="entry name" value="rpoN_sigma"/>
    <property type="match status" value="1"/>
</dbReference>
<dbReference type="GO" id="GO:0006352">
    <property type="term" value="P:DNA-templated transcription initiation"/>
    <property type="evidence" value="ECO:0007669"/>
    <property type="project" value="InterPro"/>
</dbReference>
<feature type="compositionally biased region" description="Basic and acidic residues" evidence="10">
    <location>
        <begin position="125"/>
        <end position="138"/>
    </location>
</feature>
<evidence type="ECO:0000313" key="13">
    <source>
        <dbReference type="EMBL" id="MQT13326.1"/>
    </source>
</evidence>
<organism evidence="13 14">
    <name type="scientific">Segnochrobactrum spirostomi</name>
    <dbReference type="NCBI Taxonomy" id="2608987"/>
    <lineage>
        <taxon>Bacteria</taxon>
        <taxon>Pseudomonadati</taxon>
        <taxon>Pseudomonadota</taxon>
        <taxon>Alphaproteobacteria</taxon>
        <taxon>Hyphomicrobiales</taxon>
        <taxon>Segnochrobactraceae</taxon>
        <taxon>Segnochrobactrum</taxon>
    </lineage>
</organism>
<dbReference type="GO" id="GO:0001216">
    <property type="term" value="F:DNA-binding transcription activator activity"/>
    <property type="evidence" value="ECO:0007669"/>
    <property type="project" value="InterPro"/>
</dbReference>
<comment type="similarity">
    <text evidence="1 9">Belongs to the sigma-54 factor family.</text>
</comment>
<dbReference type="GO" id="GO:0000428">
    <property type="term" value="C:DNA-directed RNA polymerase complex"/>
    <property type="evidence" value="ECO:0007669"/>
    <property type="project" value="UniProtKB-KW"/>
</dbReference>
<evidence type="ECO:0000256" key="8">
    <source>
        <dbReference type="ARBA" id="ARBA00023163"/>
    </source>
</evidence>
<dbReference type="NCBIfam" id="NF004596">
    <property type="entry name" value="PRK05932.1-3"/>
    <property type="match status" value="1"/>
</dbReference>
<evidence type="ECO:0000256" key="10">
    <source>
        <dbReference type="SAM" id="MobiDB-lite"/>
    </source>
</evidence>
<dbReference type="InterPro" id="IPR007634">
    <property type="entry name" value="RNA_pol_sigma_54_DNA-bd"/>
</dbReference>
<accession>A0A6A7Y3I8</accession>
<protein>
    <recommendedName>
        <fullName evidence="9">RNA polymerase sigma-54 factor</fullName>
    </recommendedName>
</protein>
<proteinExistence type="inferred from homology"/>
<dbReference type="Pfam" id="PF04552">
    <property type="entry name" value="Sigma54_DBD"/>
    <property type="match status" value="1"/>
</dbReference>
<reference evidence="13 14" key="1">
    <citation type="submission" date="2019-09" db="EMBL/GenBank/DDBJ databases">
        <title>Segnochrobactrum spirostomi gen. nov., sp. nov., isolated from the ciliate Spirostomum cf. yagiui and description of a novel family, Segnochrobactraceae fam. nov. within the order Rhizobiales of the class Alphaproteobacteria.</title>
        <authorList>
            <person name="Akter S."/>
            <person name="Shazib S.U.A."/>
            <person name="Shin M.K."/>
        </authorList>
    </citation>
    <scope>NUCLEOTIDE SEQUENCE [LARGE SCALE GENOMIC DNA]</scope>
    <source>
        <strain evidence="13 14">Sp-1</strain>
    </source>
</reference>
<keyword evidence="3 9" id="KW-0808">Transferase</keyword>
<dbReference type="PROSITE" id="PS50044">
    <property type="entry name" value="SIGMA54_3"/>
    <property type="match status" value="1"/>
</dbReference>
<dbReference type="Proteomes" id="UP000332515">
    <property type="component" value="Unassembled WGS sequence"/>
</dbReference>
<dbReference type="RefSeq" id="WP_153481635.1">
    <property type="nucleotide sequence ID" value="NZ_VWNA01000001.1"/>
</dbReference>
<feature type="region of interest" description="Disordered" evidence="10">
    <location>
        <begin position="47"/>
        <end position="115"/>
    </location>
</feature>
<keyword evidence="5 9" id="KW-0805">Transcription regulation</keyword>
<keyword evidence="14" id="KW-1185">Reference proteome</keyword>
<keyword evidence="7 9" id="KW-0238">DNA-binding</keyword>
<dbReference type="NCBIfam" id="NF009118">
    <property type="entry name" value="PRK12469.1"/>
    <property type="match status" value="1"/>
</dbReference>
<dbReference type="PRINTS" id="PR00045">
    <property type="entry name" value="SIGMA54FCT"/>
</dbReference>
<dbReference type="EMBL" id="VWNA01000001">
    <property type="protein sequence ID" value="MQT13326.1"/>
    <property type="molecule type" value="Genomic_DNA"/>
</dbReference>
<dbReference type="Pfam" id="PF00309">
    <property type="entry name" value="Sigma54_AID"/>
    <property type="match status" value="1"/>
</dbReference>
<comment type="caution">
    <text evidence="13">The sequence shown here is derived from an EMBL/GenBank/DDBJ whole genome shotgun (WGS) entry which is preliminary data.</text>
</comment>
<feature type="region of interest" description="Disordered" evidence="10">
    <location>
        <begin position="122"/>
        <end position="141"/>
    </location>
</feature>
<keyword evidence="4 9" id="KW-0548">Nucleotidyltransferase</keyword>
<gene>
    <name evidence="13" type="primary">rpoN</name>
    <name evidence="13" type="ORF">F0357_11870</name>
</gene>
<dbReference type="GO" id="GO:0003677">
    <property type="term" value="F:DNA binding"/>
    <property type="evidence" value="ECO:0007669"/>
    <property type="project" value="UniProtKB-KW"/>
</dbReference>
<keyword evidence="6 9" id="KW-0731">Sigma factor</keyword>
<evidence type="ECO:0000313" key="14">
    <source>
        <dbReference type="Proteomes" id="UP000332515"/>
    </source>
</evidence>
<feature type="domain" description="RNA polymerase sigma factor 54 DNA-binding" evidence="11">
    <location>
        <begin position="360"/>
        <end position="519"/>
    </location>
</feature>
<evidence type="ECO:0000256" key="3">
    <source>
        <dbReference type="ARBA" id="ARBA00022679"/>
    </source>
</evidence>
<evidence type="ECO:0000259" key="11">
    <source>
        <dbReference type="Pfam" id="PF04552"/>
    </source>
</evidence>
<evidence type="ECO:0000256" key="9">
    <source>
        <dbReference type="PIRNR" id="PIRNR000774"/>
    </source>
</evidence>
<dbReference type="AlphaFoldDB" id="A0A6A7Y3I8"/>
<dbReference type="Gene3D" id="1.10.10.60">
    <property type="entry name" value="Homeodomain-like"/>
    <property type="match status" value="1"/>
</dbReference>
<keyword evidence="2 9" id="KW-0240">DNA-directed RNA polymerase</keyword>
<dbReference type="GO" id="GO:0016779">
    <property type="term" value="F:nucleotidyltransferase activity"/>
    <property type="evidence" value="ECO:0007669"/>
    <property type="project" value="UniProtKB-KW"/>
</dbReference>
<dbReference type="PROSITE" id="PS00718">
    <property type="entry name" value="SIGMA54_2"/>
    <property type="match status" value="1"/>
</dbReference>
<feature type="domain" description="RNA polymerase sigma factor 54 core-binding" evidence="12">
    <location>
        <begin position="158"/>
        <end position="345"/>
    </location>
</feature>
<keyword evidence="8 9" id="KW-0804">Transcription</keyword>
<sequence>MALSQKLEFRQTQSLVMTPQLMQAIKLLQLSSLDLNAFVDAELERNPLLERDEAPEGAAPGSDGADGGRDEGGSDGGADFSPDPGDRGEATERPEGFDRDLERAPGITEPAGRELDVALGDLFPDDSRTANEPRDLDPGRLTGEAWSGTGGGGEDIDFDSFAAGRPTLYDHLIAQLALMVRDPVERIVGQALIEAIDDAGYLRAEIGDIAAQLGIDVLAVSRVLAIVQRFEPSGVGARSLAECLTIQLAERNRLDPAMRALIDHLDLVARHDRARLKRLCSVDDEDLEEMLAELKALDPKPGLAYAPSDAVQTVVPDVLVRPTADGYRVELNTDALPRVLVNRSYHATVARTARSATERSYFADCLQTANWLVKSLDQRAKTILKVATEIVRQQDAFFRHGVAHLRPLNLKTIAAETGMHESTVSRVTANKYMATTRGIFELKFFFTAAIASADGGEAHSAEAVRHRIRRLIEAESPAEILSDDAIVHRLREDGVEIARRTVAKYRESLGIASSMERRREKAAGQRAS</sequence>
<dbReference type="PROSITE" id="PS00717">
    <property type="entry name" value="SIGMA54_1"/>
    <property type="match status" value="1"/>
</dbReference>
<dbReference type="InterPro" id="IPR038709">
    <property type="entry name" value="RpoN_core-bd_sf"/>
</dbReference>
<dbReference type="PIRSF" id="PIRSF000774">
    <property type="entry name" value="RpoN"/>
    <property type="match status" value="1"/>
</dbReference>